<evidence type="ECO:0000313" key="2">
    <source>
        <dbReference type="Proteomes" id="UP000030690"/>
    </source>
</evidence>
<evidence type="ECO:0000313" key="1">
    <source>
        <dbReference type="EMBL" id="ETW17170.1"/>
    </source>
</evidence>
<accession>A0A024V4Q6</accession>
<reference evidence="1 2" key="2">
    <citation type="submission" date="2013-02" db="EMBL/GenBank/DDBJ databases">
        <title>The Genome Sequence of Plasmodium falciparum Vietnam Oak-Knoll (FVO).</title>
        <authorList>
            <consortium name="The Broad Institute Genome Sequencing Platform"/>
            <consortium name="The Broad Institute Genome Sequencing Center for Infectious Disease"/>
            <person name="Neafsey D."/>
            <person name="Cheeseman I."/>
            <person name="Volkman S."/>
            <person name="Adams J."/>
            <person name="Walker B."/>
            <person name="Young S.K."/>
            <person name="Zeng Q."/>
            <person name="Gargeya S."/>
            <person name="Fitzgerald M."/>
            <person name="Haas B."/>
            <person name="Abouelleil A."/>
            <person name="Alvarado L."/>
            <person name="Arachchi H.M."/>
            <person name="Berlin A.M."/>
            <person name="Chapman S.B."/>
            <person name="Dewar J."/>
            <person name="Goldberg J."/>
            <person name="Griggs A."/>
            <person name="Gujja S."/>
            <person name="Hansen M."/>
            <person name="Howarth C."/>
            <person name="Imamovic A."/>
            <person name="Larimer J."/>
            <person name="McCowan C."/>
            <person name="Murphy C."/>
            <person name="Neiman D."/>
            <person name="Pearson M."/>
            <person name="Priest M."/>
            <person name="Roberts A."/>
            <person name="Saif S."/>
            <person name="Shea T."/>
            <person name="Sisk P."/>
            <person name="Sykes S."/>
            <person name="Wortman J."/>
            <person name="Nusbaum C."/>
            <person name="Birren B."/>
        </authorList>
    </citation>
    <scope>NUCLEOTIDE SEQUENCE [LARGE SCALE GENOMIC DNA]</scope>
    <source>
        <strain evidence="2">Vietnam Oak-Knoll (FVO)</strain>
    </source>
</reference>
<protein>
    <submittedName>
        <fullName evidence="1">Uncharacterized protein</fullName>
    </submittedName>
</protein>
<dbReference type="AlphaFoldDB" id="A0A024V4Q6"/>
<dbReference type="EMBL" id="KI925134">
    <property type="protein sequence ID" value="ETW17170.1"/>
    <property type="molecule type" value="Genomic_DNA"/>
</dbReference>
<reference evidence="1 2" key="1">
    <citation type="submission" date="2013-02" db="EMBL/GenBank/DDBJ databases">
        <title>The Genome Annotation of Plasmodium falciparum Vietnam Oak-Knoll (FVO).</title>
        <authorList>
            <consortium name="The Broad Institute Genome Sequencing Platform"/>
            <consortium name="The Broad Institute Genome Sequencing Center for Infectious Disease"/>
            <person name="Neafsey D."/>
            <person name="Hoffman S."/>
            <person name="Volkman S."/>
            <person name="Rosenthal P."/>
            <person name="Walker B."/>
            <person name="Young S.K."/>
            <person name="Zeng Q."/>
            <person name="Gargeya S."/>
            <person name="Fitzgerald M."/>
            <person name="Haas B."/>
            <person name="Abouelleil A."/>
            <person name="Allen A.W."/>
            <person name="Alvarado L."/>
            <person name="Arachchi H.M."/>
            <person name="Berlin A.M."/>
            <person name="Chapman S.B."/>
            <person name="Gainer-Dewar J."/>
            <person name="Goldberg J."/>
            <person name="Griggs A."/>
            <person name="Gujja S."/>
            <person name="Hansen M."/>
            <person name="Howarth C."/>
            <person name="Imamovic A."/>
            <person name="Ireland A."/>
            <person name="Larimer J."/>
            <person name="McCowan C."/>
            <person name="Murphy C."/>
            <person name="Pearson M."/>
            <person name="Poon T.W."/>
            <person name="Priest M."/>
            <person name="Roberts A."/>
            <person name="Saif S."/>
            <person name="Shea T."/>
            <person name="Sisk P."/>
            <person name="Sykes S."/>
            <person name="Wortman J."/>
            <person name="Nusbaum C."/>
            <person name="Birren B."/>
        </authorList>
    </citation>
    <scope>NUCLEOTIDE SEQUENCE [LARGE SCALE GENOMIC DNA]</scope>
    <source>
        <strain evidence="2">Vietnam Oak-Knoll (FVO)</strain>
    </source>
</reference>
<dbReference type="Proteomes" id="UP000030690">
    <property type="component" value="Unassembled WGS sequence"/>
</dbReference>
<gene>
    <name evidence="1" type="ORF">PFFVO_03997</name>
</gene>
<organism evidence="1 2">
    <name type="scientific">Plasmodium falciparum Vietnam Oak-Knoll</name>
    <name type="common">FVO</name>
    <dbReference type="NCBI Taxonomy" id="1036723"/>
    <lineage>
        <taxon>Eukaryota</taxon>
        <taxon>Sar</taxon>
        <taxon>Alveolata</taxon>
        <taxon>Apicomplexa</taxon>
        <taxon>Aconoidasida</taxon>
        <taxon>Haemosporida</taxon>
        <taxon>Plasmodiidae</taxon>
        <taxon>Plasmodium</taxon>
        <taxon>Plasmodium (Laverania)</taxon>
    </lineage>
</organism>
<name>A0A024V4Q6_PLAFA</name>
<sequence>MPYIYIYINTYLLKNFISGNKTHKKIEKGNKLLKLYYEKPCNNIKRK</sequence>
<proteinExistence type="predicted"/>